<accession>A0A5M4FB87</accession>
<reference evidence="6" key="1">
    <citation type="submission" date="2019-09" db="EMBL/GenBank/DDBJ databases">
        <authorList>
            <person name="Li J."/>
        </authorList>
    </citation>
    <scope>NUCLEOTIDE SEQUENCE [LARGE SCALE GENOMIC DNA]</scope>
    <source>
        <strain evidence="6">JCM 14732</strain>
    </source>
</reference>
<dbReference type="Proteomes" id="UP000380867">
    <property type="component" value="Unassembled WGS sequence"/>
</dbReference>
<dbReference type="Pfam" id="PF16640">
    <property type="entry name" value="Big_3_5"/>
    <property type="match status" value="1"/>
</dbReference>
<keyword evidence="3" id="KW-0812">Transmembrane</keyword>
<dbReference type="GO" id="GO:0005975">
    <property type="term" value="P:carbohydrate metabolic process"/>
    <property type="evidence" value="ECO:0007669"/>
    <property type="project" value="InterPro"/>
</dbReference>
<dbReference type="InterPro" id="IPR002509">
    <property type="entry name" value="NODB_dom"/>
</dbReference>
<sequence length="712" mass="74632">MRWTDPMPGAYRLPRGGSCEPLWDPAASVRLSAFHGHSSNTPGCRTRVWTQQSASRPDVHQECDMNTQTATPTEHHQRPRGGRSRVVLCLAMILGGVSGAFVTSPGHAANDPLTIVSLTFDDGSASQLAAAGLMDDRGMAGTFYVNSGSVGKAGYATRAQLTQLAEDGHEIGGHTVNHVNLPALPLDEAKRQICLDRANLTAWGFSVRSFAYPFAEATPAVGDLVRDCGYNSGRNVGSLRSRFGCEGCSFAEPVPPIQPYATRSHDVEGAWTLEDFQDAVTNVESSGGGWVQLTFHNFCGTSCGELSIGEEVFTQFLDWLGPRAASNNTVVKTVGDVIGGAVQPVVAVDDPVPTQDESGLNNPGLETVPAGTNMPQCWQAGGYGTNTAVVDTVTPGRTGQIAGRMTVTDFADGDAKLITARDLGTCAPAVTPGRTYVLEGWYTATARTQYDVYLRNTAGGWSYWTSSPFFAASPTYAPATWTTPPVPAGSTGISFGLNLIGNGQLTVDDFTFSAEEPADSTVGLAVGSGLTYGKTNTATVTVAAPAGRPAPTGTVTIKDGARTIASTTLSGGSAAISLATLSPGTRQLTASYAGDIATKPGVSAAKTVIVKKATPTVTIRLSTAYAKVRKTQVKVSVTMTLPGSAIKPAGTVYVRVNGRTVRTATVGAARQGRITVTMPRFTKRGTFKVTVKYGGSSTFYPHYSTPRTVKVS</sequence>
<dbReference type="AlphaFoldDB" id="A0A5M4FB87"/>
<dbReference type="Gene3D" id="2.60.120.260">
    <property type="entry name" value="Galactose-binding domain-like"/>
    <property type="match status" value="1"/>
</dbReference>
<dbReference type="Gene3D" id="2.60.40.10">
    <property type="entry name" value="Immunoglobulins"/>
    <property type="match status" value="2"/>
</dbReference>
<gene>
    <name evidence="6" type="ORF">ESP70_015805</name>
</gene>
<comment type="subcellular location">
    <subcellularLocation>
        <location evidence="1">Secreted</location>
    </subcellularLocation>
</comment>
<dbReference type="PANTHER" id="PTHR34216">
    <property type="match status" value="1"/>
</dbReference>
<dbReference type="PANTHER" id="PTHR34216:SF3">
    <property type="entry name" value="POLY-BETA-1,6-N-ACETYL-D-GLUCOSAMINE N-DEACETYLASE"/>
    <property type="match status" value="1"/>
</dbReference>
<evidence type="ECO:0000259" key="4">
    <source>
        <dbReference type="Pfam" id="PF01522"/>
    </source>
</evidence>
<proteinExistence type="predicted"/>
<keyword evidence="3" id="KW-0472">Membrane</keyword>
<dbReference type="GO" id="GO:0016810">
    <property type="term" value="F:hydrolase activity, acting on carbon-nitrogen (but not peptide) bonds"/>
    <property type="evidence" value="ECO:0007669"/>
    <property type="project" value="InterPro"/>
</dbReference>
<evidence type="ECO:0000313" key="6">
    <source>
        <dbReference type="EMBL" id="KAA1395614.1"/>
    </source>
</evidence>
<name>A0A5M4FB87_9ACTN</name>
<protein>
    <submittedName>
        <fullName evidence="6">Polysaccharide deacetylase family protein</fullName>
    </submittedName>
</protein>
<feature type="transmembrane region" description="Helical" evidence="3">
    <location>
        <begin position="86"/>
        <end position="104"/>
    </location>
</feature>
<organism evidence="6 7">
    <name type="scientific">Aeromicrobium ginsengisoli</name>
    <dbReference type="NCBI Taxonomy" id="363867"/>
    <lineage>
        <taxon>Bacteria</taxon>
        <taxon>Bacillati</taxon>
        <taxon>Actinomycetota</taxon>
        <taxon>Actinomycetes</taxon>
        <taxon>Propionibacteriales</taxon>
        <taxon>Nocardioidaceae</taxon>
        <taxon>Aeromicrobium</taxon>
    </lineage>
</organism>
<evidence type="ECO:0000259" key="5">
    <source>
        <dbReference type="Pfam" id="PF16640"/>
    </source>
</evidence>
<keyword evidence="7" id="KW-1185">Reference proteome</keyword>
<dbReference type="SUPFAM" id="SSF88713">
    <property type="entry name" value="Glycoside hydrolase/deacetylase"/>
    <property type="match status" value="1"/>
</dbReference>
<dbReference type="CDD" id="cd10967">
    <property type="entry name" value="CE4_GLA_like_6s"/>
    <property type="match status" value="1"/>
</dbReference>
<feature type="domain" description="NodB homology" evidence="4">
    <location>
        <begin position="114"/>
        <end position="231"/>
    </location>
</feature>
<dbReference type="OrthoDB" id="2795102at2"/>
<evidence type="ECO:0000256" key="1">
    <source>
        <dbReference type="ARBA" id="ARBA00004613"/>
    </source>
</evidence>
<dbReference type="Pfam" id="PF01522">
    <property type="entry name" value="Polysacc_deac_1"/>
    <property type="match status" value="1"/>
</dbReference>
<keyword evidence="3" id="KW-1133">Transmembrane helix</keyword>
<keyword evidence="2" id="KW-0732">Signal</keyword>
<feature type="domain" description="Bacterial Ig-like" evidence="5">
    <location>
        <begin position="529"/>
        <end position="610"/>
    </location>
</feature>
<dbReference type="InterPro" id="IPR013783">
    <property type="entry name" value="Ig-like_fold"/>
</dbReference>
<dbReference type="InterPro" id="IPR011330">
    <property type="entry name" value="Glyco_hydro/deAcase_b/a-brl"/>
</dbReference>
<dbReference type="GO" id="GO:0005576">
    <property type="term" value="C:extracellular region"/>
    <property type="evidence" value="ECO:0007669"/>
    <property type="project" value="UniProtKB-SubCell"/>
</dbReference>
<dbReference type="Gene3D" id="3.20.20.370">
    <property type="entry name" value="Glycoside hydrolase/deacetylase"/>
    <property type="match status" value="1"/>
</dbReference>
<dbReference type="EMBL" id="SDPQ02000003">
    <property type="protein sequence ID" value="KAA1395614.1"/>
    <property type="molecule type" value="Genomic_DNA"/>
</dbReference>
<evidence type="ECO:0000313" key="7">
    <source>
        <dbReference type="Proteomes" id="UP000380867"/>
    </source>
</evidence>
<evidence type="ECO:0000256" key="2">
    <source>
        <dbReference type="ARBA" id="ARBA00022729"/>
    </source>
</evidence>
<evidence type="ECO:0000256" key="3">
    <source>
        <dbReference type="SAM" id="Phobius"/>
    </source>
</evidence>
<comment type="caution">
    <text evidence="6">The sequence shown here is derived from an EMBL/GenBank/DDBJ whole genome shotgun (WGS) entry which is preliminary data.</text>
</comment>
<dbReference type="InterPro" id="IPR032109">
    <property type="entry name" value="Big_3_5"/>
</dbReference>
<dbReference type="InterPro" id="IPR051398">
    <property type="entry name" value="Polysacch_Deacetylase"/>
</dbReference>